<evidence type="ECO:0000256" key="1">
    <source>
        <dbReference type="SAM" id="MobiDB-lite"/>
    </source>
</evidence>
<feature type="compositionally biased region" description="Polar residues" evidence="1">
    <location>
        <begin position="12"/>
        <end position="25"/>
    </location>
</feature>
<evidence type="ECO:0000313" key="2">
    <source>
        <dbReference type="EMBL" id="KAH3850509.1"/>
    </source>
</evidence>
<feature type="region of interest" description="Disordered" evidence="1">
    <location>
        <begin position="1"/>
        <end position="25"/>
    </location>
</feature>
<name>A0A9D4L388_DREPO</name>
<evidence type="ECO:0000313" key="3">
    <source>
        <dbReference type="Proteomes" id="UP000828390"/>
    </source>
</evidence>
<comment type="caution">
    <text evidence="2">The sequence shown here is derived from an EMBL/GenBank/DDBJ whole genome shotgun (WGS) entry which is preliminary data.</text>
</comment>
<reference evidence="2" key="2">
    <citation type="submission" date="2020-11" db="EMBL/GenBank/DDBJ databases">
        <authorList>
            <person name="McCartney M.A."/>
            <person name="Auch B."/>
            <person name="Kono T."/>
            <person name="Mallez S."/>
            <person name="Becker A."/>
            <person name="Gohl D.M."/>
            <person name="Silverstein K.A.T."/>
            <person name="Koren S."/>
            <person name="Bechman K.B."/>
            <person name="Herman A."/>
            <person name="Abrahante J.E."/>
            <person name="Garbe J."/>
        </authorList>
    </citation>
    <scope>NUCLEOTIDE SEQUENCE</scope>
    <source>
        <strain evidence="2">Duluth1</strain>
        <tissue evidence="2">Whole animal</tissue>
    </source>
</reference>
<accession>A0A9D4L388</accession>
<dbReference type="Proteomes" id="UP000828390">
    <property type="component" value="Unassembled WGS sequence"/>
</dbReference>
<proteinExistence type="predicted"/>
<sequence>MSDEDDLGSGSELGTSPAISMSGVSKGSDLFKTVLEDYIFDETRISKTEVDRYKSRQNRSDKHDENHVKSRRCEVCQSVMAFCKCELYHERQRKFGHRVHWADEVWNKPLTTLFQELHVEDDVTSSSDVTDDPRDKSVCRKNGLAHSLPKPILKHRPTCIVIVSD</sequence>
<gene>
    <name evidence="2" type="ORF">DPMN_092921</name>
</gene>
<dbReference type="AlphaFoldDB" id="A0A9D4L388"/>
<organism evidence="2 3">
    <name type="scientific">Dreissena polymorpha</name>
    <name type="common">Zebra mussel</name>
    <name type="synonym">Mytilus polymorpha</name>
    <dbReference type="NCBI Taxonomy" id="45954"/>
    <lineage>
        <taxon>Eukaryota</taxon>
        <taxon>Metazoa</taxon>
        <taxon>Spiralia</taxon>
        <taxon>Lophotrochozoa</taxon>
        <taxon>Mollusca</taxon>
        <taxon>Bivalvia</taxon>
        <taxon>Autobranchia</taxon>
        <taxon>Heteroconchia</taxon>
        <taxon>Euheterodonta</taxon>
        <taxon>Imparidentia</taxon>
        <taxon>Neoheterodontei</taxon>
        <taxon>Myida</taxon>
        <taxon>Dreissenoidea</taxon>
        <taxon>Dreissenidae</taxon>
        <taxon>Dreissena</taxon>
    </lineage>
</organism>
<dbReference type="EMBL" id="JAIWYP010000003">
    <property type="protein sequence ID" value="KAH3850509.1"/>
    <property type="molecule type" value="Genomic_DNA"/>
</dbReference>
<protein>
    <submittedName>
        <fullName evidence="2">Uncharacterized protein</fullName>
    </submittedName>
</protein>
<keyword evidence="3" id="KW-1185">Reference proteome</keyword>
<reference evidence="2" key="1">
    <citation type="journal article" date="2019" name="bioRxiv">
        <title>The Genome of the Zebra Mussel, Dreissena polymorpha: A Resource for Invasive Species Research.</title>
        <authorList>
            <person name="McCartney M.A."/>
            <person name="Auch B."/>
            <person name="Kono T."/>
            <person name="Mallez S."/>
            <person name="Zhang Y."/>
            <person name="Obille A."/>
            <person name="Becker A."/>
            <person name="Abrahante J.E."/>
            <person name="Garbe J."/>
            <person name="Badalamenti J.P."/>
            <person name="Herman A."/>
            <person name="Mangelson H."/>
            <person name="Liachko I."/>
            <person name="Sullivan S."/>
            <person name="Sone E.D."/>
            <person name="Koren S."/>
            <person name="Silverstein K.A.T."/>
            <person name="Beckman K.B."/>
            <person name="Gohl D.M."/>
        </authorList>
    </citation>
    <scope>NUCLEOTIDE SEQUENCE</scope>
    <source>
        <strain evidence="2">Duluth1</strain>
        <tissue evidence="2">Whole animal</tissue>
    </source>
</reference>